<feature type="region of interest" description="Disordered" evidence="1">
    <location>
        <begin position="105"/>
        <end position="124"/>
    </location>
</feature>
<feature type="region of interest" description="Disordered" evidence="1">
    <location>
        <begin position="436"/>
        <end position="463"/>
    </location>
</feature>
<dbReference type="AlphaFoldDB" id="A0AAV5WLQ7"/>
<dbReference type="Proteomes" id="UP001432322">
    <property type="component" value="Unassembled WGS sequence"/>
</dbReference>
<evidence type="ECO:0000313" key="3">
    <source>
        <dbReference type="Proteomes" id="UP001432322"/>
    </source>
</evidence>
<evidence type="ECO:0000256" key="1">
    <source>
        <dbReference type="SAM" id="MobiDB-lite"/>
    </source>
</evidence>
<feature type="compositionally biased region" description="Basic and acidic residues" evidence="1">
    <location>
        <begin position="80"/>
        <end position="89"/>
    </location>
</feature>
<comment type="caution">
    <text evidence="2">The sequence shown here is derived from an EMBL/GenBank/DDBJ whole genome shotgun (WGS) entry which is preliminary data.</text>
</comment>
<feature type="compositionally biased region" description="Low complexity" evidence="1">
    <location>
        <begin position="436"/>
        <end position="448"/>
    </location>
</feature>
<organism evidence="2 3">
    <name type="scientific">Pristionchus fissidentatus</name>
    <dbReference type="NCBI Taxonomy" id="1538716"/>
    <lineage>
        <taxon>Eukaryota</taxon>
        <taxon>Metazoa</taxon>
        <taxon>Ecdysozoa</taxon>
        <taxon>Nematoda</taxon>
        <taxon>Chromadorea</taxon>
        <taxon>Rhabditida</taxon>
        <taxon>Rhabditina</taxon>
        <taxon>Diplogasteromorpha</taxon>
        <taxon>Diplogasteroidea</taxon>
        <taxon>Neodiplogasteridae</taxon>
        <taxon>Pristionchus</taxon>
    </lineage>
</organism>
<sequence length="463" mass="50653">MELCYSQQPSFNWNLHWVSSALRHYSSDDESEVRRSSVGSTASSSASSIADSLTSSGCSSSEDLAAECRPQSLLPPLTPPRKESLEDSTPKQSLSARYLQERGRDLIFTPRAHDSDNESSMDASSYEASYDLRDAAAAYNASKPYGDEVMATPPAATAAAPEVTAAPTVKVEEEEEHVEAAAAVACCLSQDQQEEKDTPSAHTSDLTPQVCDDERQDVSIVEIDEEEIMEDEAAPEARQQTKPEVHVQLDQAQYIAEPQMRRQPPYDDDSDSEVDTDDDGEIEDIANRHLRLCFNDMNSPQMAGDGNPIRHSIIHLAMEEDRPALLEAMSETYSFVFEDVDDAARASTSGSVAGGIIKPAHAERRAKMKRIVIESEATGVYTYLDEQSAETEEQWREGAAVTIQDYHSMVATAAAEAEAAYMRSVDELTRWNASIAASERAGSSSSSSDPISDLNSRHLVYST</sequence>
<feature type="compositionally biased region" description="Acidic residues" evidence="1">
    <location>
        <begin position="266"/>
        <end position="279"/>
    </location>
</feature>
<proteinExistence type="predicted"/>
<reference evidence="2" key="1">
    <citation type="submission" date="2023-10" db="EMBL/GenBank/DDBJ databases">
        <title>Genome assembly of Pristionchus species.</title>
        <authorList>
            <person name="Yoshida K."/>
            <person name="Sommer R.J."/>
        </authorList>
    </citation>
    <scope>NUCLEOTIDE SEQUENCE</scope>
    <source>
        <strain evidence="2">RS5133</strain>
    </source>
</reference>
<dbReference type="EMBL" id="BTSY01000006">
    <property type="protein sequence ID" value="GMT31510.1"/>
    <property type="molecule type" value="Genomic_DNA"/>
</dbReference>
<evidence type="ECO:0000313" key="2">
    <source>
        <dbReference type="EMBL" id="GMT31510.1"/>
    </source>
</evidence>
<name>A0AAV5WLQ7_9BILA</name>
<feature type="region of interest" description="Disordered" evidence="1">
    <location>
        <begin position="191"/>
        <end position="216"/>
    </location>
</feature>
<keyword evidence="3" id="KW-1185">Reference proteome</keyword>
<feature type="region of interest" description="Disordered" evidence="1">
    <location>
        <begin position="256"/>
        <end position="279"/>
    </location>
</feature>
<feature type="region of interest" description="Disordered" evidence="1">
    <location>
        <begin position="28"/>
        <end position="96"/>
    </location>
</feature>
<accession>A0AAV5WLQ7</accession>
<feature type="compositionally biased region" description="Low complexity" evidence="1">
    <location>
        <begin position="36"/>
        <end position="56"/>
    </location>
</feature>
<gene>
    <name evidence="2" type="ORF">PFISCL1PPCAC_22807</name>
</gene>
<feature type="compositionally biased region" description="Basic and acidic residues" evidence="1">
    <location>
        <begin position="105"/>
        <end position="116"/>
    </location>
</feature>
<protein>
    <submittedName>
        <fullName evidence="2">Uncharacterized protein</fullName>
    </submittedName>
</protein>